<dbReference type="OrthoDB" id="547680at2"/>
<protein>
    <recommendedName>
        <fullName evidence="3">Solute-binding protein family 3/N-terminal domain-containing protein</fullName>
    </recommendedName>
</protein>
<dbReference type="Proteomes" id="UP000241421">
    <property type="component" value="Unassembled WGS sequence"/>
</dbReference>
<sequence length="228" mass="26797">MNYKRTFEHIANNILPNFFIKTSYEDRFTDNMGMDYVRFPVDLGIVGYRVCFAGAAMTEKLENTRTIENLKKFSHGQGASWSDIRILGENGFNVIAVENYESLFEMVAASRFDLFCRGANEMLDEWESHKHVRGLTYDRTLVIHYPMPRFFFTNKANKKSLQRIHEGILIAYDDGSLKKAWNANYRKSLDFVDLGNRRVFRLDNPLLEKIDFDYQKYFFDPFADVRAK</sequence>
<dbReference type="AlphaFoldDB" id="A0A2U2HFZ1"/>
<evidence type="ECO:0000313" key="1">
    <source>
        <dbReference type="EMBL" id="PWF43626.1"/>
    </source>
</evidence>
<evidence type="ECO:0000313" key="2">
    <source>
        <dbReference type="Proteomes" id="UP000241421"/>
    </source>
</evidence>
<name>A0A2U2HFZ1_9BURK</name>
<keyword evidence="2" id="KW-1185">Reference proteome</keyword>
<proteinExistence type="predicted"/>
<dbReference type="SUPFAM" id="SSF53850">
    <property type="entry name" value="Periplasmic binding protein-like II"/>
    <property type="match status" value="1"/>
</dbReference>
<dbReference type="EMBL" id="PXWF02000278">
    <property type="protein sequence ID" value="PWF43626.1"/>
    <property type="molecule type" value="Genomic_DNA"/>
</dbReference>
<dbReference type="RefSeq" id="WP_106759275.1">
    <property type="nucleotide sequence ID" value="NZ_PXWF02000278.1"/>
</dbReference>
<accession>A0A2U2HFZ1</accession>
<comment type="caution">
    <text evidence="1">The sequence shown here is derived from an EMBL/GenBank/DDBJ whole genome shotgun (WGS) entry which is preliminary data.</text>
</comment>
<gene>
    <name evidence="1" type="ORF">C7C56_020820</name>
</gene>
<evidence type="ECO:0008006" key="3">
    <source>
        <dbReference type="Google" id="ProtNLM"/>
    </source>
</evidence>
<organism evidence="1 2">
    <name type="scientific">Massilia glaciei</name>
    <dbReference type="NCBI Taxonomy" id="1524097"/>
    <lineage>
        <taxon>Bacteria</taxon>
        <taxon>Pseudomonadati</taxon>
        <taxon>Pseudomonadota</taxon>
        <taxon>Betaproteobacteria</taxon>
        <taxon>Burkholderiales</taxon>
        <taxon>Oxalobacteraceae</taxon>
        <taxon>Telluria group</taxon>
        <taxon>Massilia</taxon>
    </lineage>
</organism>
<reference evidence="1 2" key="1">
    <citation type="submission" date="2018-04" db="EMBL/GenBank/DDBJ databases">
        <title>Massilia violaceinigra sp. nov., a novel purple-pigmented bacterium isolated from Tianshan glacier, Xinjiang, China.</title>
        <authorList>
            <person name="Wang H."/>
        </authorList>
    </citation>
    <scope>NUCLEOTIDE SEQUENCE [LARGE SCALE GENOMIC DNA]</scope>
    <source>
        <strain evidence="1 2">B448-2</strain>
    </source>
</reference>